<sequence length="63" mass="7412">MEFMYKVVLLRKNGQREFFISAGKPTVKHNRNHTEIRGRSLARRPFILIVSQHDSAKIEFVVN</sequence>
<accession>A0A1F5XFI7</accession>
<dbReference type="AlphaFoldDB" id="A0A1F5XFI7"/>
<protein>
    <submittedName>
        <fullName evidence="1">Uncharacterized protein</fullName>
    </submittedName>
</protein>
<evidence type="ECO:0000313" key="1">
    <source>
        <dbReference type="EMBL" id="OGF86609.1"/>
    </source>
</evidence>
<dbReference type="EMBL" id="MFIF01000014">
    <property type="protein sequence ID" value="OGF86609.1"/>
    <property type="molecule type" value="Genomic_DNA"/>
</dbReference>
<comment type="caution">
    <text evidence="1">The sequence shown here is derived from an EMBL/GenBank/DDBJ whole genome shotgun (WGS) entry which is preliminary data.</text>
</comment>
<organism evidence="1 2">
    <name type="scientific">Candidatus Giovannonibacteria bacterium RIFCSPLOWO2_01_FULL_46_32</name>
    <dbReference type="NCBI Taxonomy" id="1798353"/>
    <lineage>
        <taxon>Bacteria</taxon>
        <taxon>Candidatus Giovannoniibacteriota</taxon>
    </lineage>
</organism>
<gene>
    <name evidence="1" type="ORF">A3B19_00150</name>
</gene>
<reference evidence="1 2" key="1">
    <citation type="journal article" date="2016" name="Nat. Commun.">
        <title>Thousands of microbial genomes shed light on interconnected biogeochemical processes in an aquifer system.</title>
        <authorList>
            <person name="Anantharaman K."/>
            <person name="Brown C.T."/>
            <person name="Hug L.A."/>
            <person name="Sharon I."/>
            <person name="Castelle C.J."/>
            <person name="Probst A.J."/>
            <person name="Thomas B.C."/>
            <person name="Singh A."/>
            <person name="Wilkins M.J."/>
            <person name="Karaoz U."/>
            <person name="Brodie E.L."/>
            <person name="Williams K.H."/>
            <person name="Hubbard S.S."/>
            <person name="Banfield J.F."/>
        </authorList>
    </citation>
    <scope>NUCLEOTIDE SEQUENCE [LARGE SCALE GENOMIC DNA]</scope>
</reference>
<evidence type="ECO:0000313" key="2">
    <source>
        <dbReference type="Proteomes" id="UP000177346"/>
    </source>
</evidence>
<proteinExistence type="predicted"/>
<dbReference type="Proteomes" id="UP000177346">
    <property type="component" value="Unassembled WGS sequence"/>
</dbReference>
<name>A0A1F5XFI7_9BACT</name>